<dbReference type="GO" id="GO:0070475">
    <property type="term" value="P:rRNA base methylation"/>
    <property type="evidence" value="ECO:0007669"/>
    <property type="project" value="UniProtKB-UniRule"/>
</dbReference>
<dbReference type="Gene3D" id="3.20.20.70">
    <property type="entry name" value="Aldolase class I"/>
    <property type="match status" value="1"/>
</dbReference>
<evidence type="ECO:0000256" key="10">
    <source>
        <dbReference type="ARBA" id="ARBA00022723"/>
    </source>
</evidence>
<keyword evidence="5 14" id="KW-0698">rRNA processing</keyword>
<keyword evidence="9 14" id="KW-0819">tRNA processing</keyword>
<evidence type="ECO:0000256" key="4">
    <source>
        <dbReference type="ARBA" id="ARBA00022490"/>
    </source>
</evidence>
<keyword evidence="12 14" id="KW-0411">Iron-sulfur</keyword>
<reference evidence="16 17" key="1">
    <citation type="journal article" date="2009" name="Appl. Environ. Microbiol.">
        <title>Community genomic and proteomic analyses of chemoautotrophic iron-oxidizing "Leptospirillum rubarum" (Group II) and "Leptospirillum ferrodiazotrophum" (Group III) bacteria in acid mine drainage biofilms.</title>
        <authorList>
            <person name="Goltsman D.S."/>
            <person name="Denef V.J."/>
            <person name="Singer S.W."/>
            <person name="VerBerkmoes N.C."/>
            <person name="Lefsrud M."/>
            <person name="Mueller R.S."/>
            <person name="Dick G.J."/>
            <person name="Sun C.L."/>
            <person name="Wheeler K.E."/>
            <person name="Zemla A."/>
            <person name="Baker B.J."/>
            <person name="Hauser L."/>
            <person name="Land M."/>
            <person name="Shah M.B."/>
            <person name="Thelen M.P."/>
            <person name="Hettich R.L."/>
            <person name="Banfield J.F."/>
        </authorList>
    </citation>
    <scope>NUCLEOTIDE SEQUENCE [LARGE SCALE GENOMIC DNA]</scope>
</reference>
<dbReference type="SUPFAM" id="SSF102114">
    <property type="entry name" value="Radical SAM enzymes"/>
    <property type="match status" value="1"/>
</dbReference>
<dbReference type="PROSITE" id="PS51918">
    <property type="entry name" value="RADICAL_SAM"/>
    <property type="match status" value="1"/>
</dbReference>
<proteinExistence type="inferred from homology"/>
<comment type="similarity">
    <text evidence="2 14">Belongs to the radical SAM superfamily. RlmN family.</text>
</comment>
<feature type="binding site" evidence="14">
    <location>
        <position position="117"/>
    </location>
    <ligand>
        <name>[4Fe-4S] cluster</name>
        <dbReference type="ChEBI" id="CHEBI:49883"/>
        <note>4Fe-4S-S-AdoMet</note>
    </ligand>
</feature>
<evidence type="ECO:0000256" key="14">
    <source>
        <dbReference type="HAMAP-Rule" id="MF_01849"/>
    </source>
</evidence>
<dbReference type="InterPro" id="IPR007197">
    <property type="entry name" value="rSAM"/>
</dbReference>
<comment type="caution">
    <text evidence="14">Lacks conserved residue(s) required for the propagation of feature annotation.</text>
</comment>
<keyword evidence="3 14" id="KW-0004">4Fe-4S</keyword>
<dbReference type="InterPro" id="IPR048641">
    <property type="entry name" value="RlmN_N"/>
</dbReference>
<dbReference type="CDD" id="cd01335">
    <property type="entry name" value="Radical_SAM"/>
    <property type="match status" value="1"/>
</dbReference>
<name>C6I0U3_9BACT</name>
<dbReference type="AlphaFoldDB" id="C6I0U3"/>
<comment type="catalytic activity">
    <reaction evidence="14">
        <text>adenosine(2503) in 23S rRNA + 2 reduced [2Fe-2S]-[ferredoxin] + 2 S-adenosyl-L-methionine = 2-methyladenosine(2503) in 23S rRNA + 5'-deoxyadenosine + L-methionine + 2 oxidized [2Fe-2S]-[ferredoxin] + S-adenosyl-L-homocysteine</text>
        <dbReference type="Rhea" id="RHEA:42916"/>
        <dbReference type="Rhea" id="RHEA-COMP:10000"/>
        <dbReference type="Rhea" id="RHEA-COMP:10001"/>
        <dbReference type="Rhea" id="RHEA-COMP:10152"/>
        <dbReference type="Rhea" id="RHEA-COMP:10282"/>
        <dbReference type="ChEBI" id="CHEBI:17319"/>
        <dbReference type="ChEBI" id="CHEBI:33737"/>
        <dbReference type="ChEBI" id="CHEBI:33738"/>
        <dbReference type="ChEBI" id="CHEBI:57844"/>
        <dbReference type="ChEBI" id="CHEBI:57856"/>
        <dbReference type="ChEBI" id="CHEBI:59789"/>
        <dbReference type="ChEBI" id="CHEBI:74411"/>
        <dbReference type="ChEBI" id="CHEBI:74497"/>
        <dbReference type="EC" id="2.1.1.192"/>
    </reaction>
</comment>
<evidence type="ECO:0000256" key="12">
    <source>
        <dbReference type="ARBA" id="ARBA00023014"/>
    </source>
</evidence>
<feature type="binding site" evidence="14">
    <location>
        <position position="195"/>
    </location>
    <ligand>
        <name>S-adenosyl-L-methionine</name>
        <dbReference type="ChEBI" id="CHEBI:59789"/>
    </ligand>
</feature>
<organism evidence="16 17">
    <name type="scientific">Leptospirillum ferrodiazotrophum</name>
    <dbReference type="NCBI Taxonomy" id="412449"/>
    <lineage>
        <taxon>Bacteria</taxon>
        <taxon>Pseudomonadati</taxon>
        <taxon>Nitrospirota</taxon>
        <taxon>Nitrospiria</taxon>
        <taxon>Nitrospirales</taxon>
        <taxon>Nitrospiraceae</taxon>
        <taxon>Leptospirillum</taxon>
    </lineage>
</organism>
<protein>
    <recommendedName>
        <fullName evidence="14">Probable dual-specificity RNA methyltransferase RlmN</fullName>
        <ecNumber evidence="14">2.1.1.192</ecNumber>
    </recommendedName>
    <alternativeName>
        <fullName evidence="14">23S rRNA (adenine(2503)-C(2))-methyltransferase</fullName>
    </alternativeName>
    <alternativeName>
        <fullName evidence="14">23S rRNA m2A2503 methyltransferase</fullName>
    </alternativeName>
    <alternativeName>
        <fullName evidence="14">Ribosomal RNA large subunit methyltransferase N</fullName>
    </alternativeName>
    <alternativeName>
        <fullName evidence="14">tRNA (adenine(37)-C(2))-methyltransferase</fullName>
    </alternativeName>
    <alternativeName>
        <fullName evidence="14">tRNA m2A37 methyltransferase</fullName>
    </alternativeName>
</protein>
<dbReference type="PIRSF" id="PIRSF006004">
    <property type="entry name" value="CHP00048"/>
    <property type="match status" value="1"/>
</dbReference>
<evidence type="ECO:0000256" key="13">
    <source>
        <dbReference type="ARBA" id="ARBA00023157"/>
    </source>
</evidence>
<dbReference type="EMBL" id="GG693888">
    <property type="protein sequence ID" value="EES51543.1"/>
    <property type="molecule type" value="Genomic_DNA"/>
</dbReference>
<comment type="function">
    <text evidence="14">Specifically methylates position 2 of adenine 2503 in 23S rRNA and position 2 of adenine 37 in tRNAs.</text>
</comment>
<dbReference type="Pfam" id="PF21016">
    <property type="entry name" value="RlmN_N"/>
    <property type="match status" value="1"/>
</dbReference>
<sequence length="357" mass="38969">MNLLDHPPSTWGEILEKRGHPAYRGRQVAHWVYQRLTTDPRKMSNIPPGVRDLLSSGTLSLDLPTVLSTAQSLDGTVKMALRLQDGPVIESVLIPRKGQWTLCLSTQAGCGIGCRFCRTASMGLTRNLSTAEILSQWLLAARFVETLPPGESHIDHIVFMGMGEPLANLEALIPAIRSLTHPDGAGLSPRRITVSTSGLVPRIDTLGEANTGVRLAISLCAPDDALRREIMPVGRIYSIEEILAACRRFPLRNRDRITFEYVLLAGVNDSPLQARQLGRLLAPFRSKVNLIPFNPFPGSPYHRPTDSSVAAFQEVLAGFHITATVRKSMGPDVLAACGQLARESQDHTPVLTGERAP</sequence>
<comment type="catalytic activity">
    <reaction evidence="14">
        <text>adenosine(37) in tRNA + 2 reduced [2Fe-2S]-[ferredoxin] + 2 S-adenosyl-L-methionine = 2-methyladenosine(37) in tRNA + 5'-deoxyadenosine + L-methionine + 2 oxidized [2Fe-2S]-[ferredoxin] + S-adenosyl-L-homocysteine</text>
        <dbReference type="Rhea" id="RHEA:43332"/>
        <dbReference type="Rhea" id="RHEA-COMP:10000"/>
        <dbReference type="Rhea" id="RHEA-COMP:10001"/>
        <dbReference type="Rhea" id="RHEA-COMP:10162"/>
        <dbReference type="Rhea" id="RHEA-COMP:10485"/>
        <dbReference type="ChEBI" id="CHEBI:17319"/>
        <dbReference type="ChEBI" id="CHEBI:33737"/>
        <dbReference type="ChEBI" id="CHEBI:33738"/>
        <dbReference type="ChEBI" id="CHEBI:57844"/>
        <dbReference type="ChEBI" id="CHEBI:57856"/>
        <dbReference type="ChEBI" id="CHEBI:59789"/>
        <dbReference type="ChEBI" id="CHEBI:74411"/>
        <dbReference type="ChEBI" id="CHEBI:74497"/>
        <dbReference type="EC" id="2.1.1.192"/>
    </reaction>
</comment>
<dbReference type="Proteomes" id="UP000009374">
    <property type="component" value="Unassembled WGS sequence"/>
</dbReference>
<keyword evidence="10 14" id="KW-0479">Metal-binding</keyword>
<dbReference type="PANTHER" id="PTHR30544:SF5">
    <property type="entry name" value="RADICAL SAM CORE DOMAIN-CONTAINING PROTEIN"/>
    <property type="match status" value="1"/>
</dbReference>
<dbReference type="HAMAP" id="MF_01849">
    <property type="entry name" value="RNA_methyltr_RlmN"/>
    <property type="match status" value="1"/>
</dbReference>
<dbReference type="SFLD" id="SFLDF00275">
    <property type="entry name" value="adenosine_C2_methyltransferase"/>
    <property type="match status" value="1"/>
</dbReference>
<dbReference type="NCBIfam" id="TIGR00048">
    <property type="entry name" value="rRNA_mod_RlmN"/>
    <property type="match status" value="1"/>
</dbReference>
<keyword evidence="8 14" id="KW-0949">S-adenosyl-L-methionine</keyword>
<evidence type="ECO:0000256" key="6">
    <source>
        <dbReference type="ARBA" id="ARBA00022603"/>
    </source>
</evidence>
<feature type="active site" description="S-methylcysteine intermediate" evidence="14">
    <location>
        <position position="337"/>
    </location>
</feature>
<evidence type="ECO:0000313" key="17">
    <source>
        <dbReference type="Proteomes" id="UP000009374"/>
    </source>
</evidence>
<evidence type="ECO:0000256" key="5">
    <source>
        <dbReference type="ARBA" id="ARBA00022552"/>
    </source>
</evidence>
<dbReference type="FunFam" id="3.20.20.70:FF:000014">
    <property type="entry name" value="Probable dual-specificity RNA methyltransferase RlmN"/>
    <property type="match status" value="1"/>
</dbReference>
<dbReference type="SFLD" id="SFLDG01062">
    <property type="entry name" value="methyltransferase_(Class_A)"/>
    <property type="match status" value="1"/>
</dbReference>
<gene>
    <name evidence="14" type="primary">rlmN</name>
    <name evidence="16" type="ORF">UBAL3_95950042</name>
</gene>
<dbReference type="InterPro" id="IPR004383">
    <property type="entry name" value="rRNA_lsu_MTrfase_RlmN/Cfr"/>
</dbReference>
<evidence type="ECO:0000256" key="8">
    <source>
        <dbReference type="ARBA" id="ARBA00022691"/>
    </source>
</evidence>
<evidence type="ECO:0000259" key="15">
    <source>
        <dbReference type="PROSITE" id="PS51918"/>
    </source>
</evidence>
<dbReference type="GO" id="GO:0070040">
    <property type="term" value="F:rRNA (adenine(2503)-C2-)-methyltransferase activity"/>
    <property type="evidence" value="ECO:0007669"/>
    <property type="project" value="UniProtKB-UniRule"/>
</dbReference>
<keyword evidence="11 14" id="KW-0408">Iron</keyword>
<comment type="cofactor">
    <cofactor evidence="14">
        <name>[4Fe-4S] cluster</name>
        <dbReference type="ChEBI" id="CHEBI:49883"/>
    </cofactor>
    <text evidence="14">Binds 1 [4Fe-4S] cluster. The cluster is coordinated with 3 cysteines and an exchangeable S-adenosyl-L-methionine.</text>
</comment>
<dbReference type="GO" id="GO:0005737">
    <property type="term" value="C:cytoplasm"/>
    <property type="evidence" value="ECO:0007669"/>
    <property type="project" value="UniProtKB-SubCell"/>
</dbReference>
<keyword evidence="4 14" id="KW-0963">Cytoplasm</keyword>
<dbReference type="Pfam" id="PF04055">
    <property type="entry name" value="Radical_SAM"/>
    <property type="match status" value="1"/>
</dbReference>
<evidence type="ECO:0000256" key="2">
    <source>
        <dbReference type="ARBA" id="ARBA00007544"/>
    </source>
</evidence>
<keyword evidence="17" id="KW-1185">Reference proteome</keyword>
<keyword evidence="6 14" id="KW-0489">Methyltransferase</keyword>
<dbReference type="GO" id="GO:0030488">
    <property type="term" value="P:tRNA methylation"/>
    <property type="evidence" value="ECO:0007669"/>
    <property type="project" value="UniProtKB-UniRule"/>
</dbReference>
<dbReference type="GO" id="GO:0019843">
    <property type="term" value="F:rRNA binding"/>
    <property type="evidence" value="ECO:0007669"/>
    <property type="project" value="UniProtKB-UniRule"/>
</dbReference>
<dbReference type="GO" id="GO:0000049">
    <property type="term" value="F:tRNA binding"/>
    <property type="evidence" value="ECO:0007669"/>
    <property type="project" value="UniProtKB-UniRule"/>
</dbReference>
<dbReference type="InterPro" id="IPR040072">
    <property type="entry name" value="Methyltransferase_A"/>
</dbReference>
<dbReference type="EC" id="2.1.1.192" evidence="14"/>
<keyword evidence="7 14" id="KW-0808">Transferase</keyword>
<dbReference type="Gene3D" id="1.10.150.530">
    <property type="match status" value="1"/>
</dbReference>
<keyword evidence="13 14" id="KW-1015">Disulfide bond</keyword>
<dbReference type="GO" id="GO:0051539">
    <property type="term" value="F:4 iron, 4 sulfur cluster binding"/>
    <property type="evidence" value="ECO:0007669"/>
    <property type="project" value="UniProtKB-UniRule"/>
</dbReference>
<dbReference type="InterPro" id="IPR027492">
    <property type="entry name" value="RNA_MTrfase_RlmN"/>
</dbReference>
<evidence type="ECO:0000256" key="1">
    <source>
        <dbReference type="ARBA" id="ARBA00004496"/>
    </source>
</evidence>
<accession>C6I0U3</accession>
<feature type="binding site" evidence="14">
    <location>
        <position position="294"/>
    </location>
    <ligand>
        <name>S-adenosyl-L-methionine</name>
        <dbReference type="ChEBI" id="CHEBI:59789"/>
    </ligand>
</feature>
<evidence type="ECO:0000256" key="11">
    <source>
        <dbReference type="ARBA" id="ARBA00023004"/>
    </source>
</evidence>
<feature type="binding site" evidence="14">
    <location>
        <position position="114"/>
    </location>
    <ligand>
        <name>[4Fe-4S] cluster</name>
        <dbReference type="ChEBI" id="CHEBI:49883"/>
        <note>4Fe-4S-S-AdoMet</note>
    </ligand>
</feature>
<comment type="miscellaneous">
    <text evidence="14">Reaction proceeds by a ping-pong mechanism involving intermediate methylation of a conserved cysteine residue.</text>
</comment>
<feature type="binding site" evidence="14">
    <location>
        <position position="110"/>
    </location>
    <ligand>
        <name>[4Fe-4S] cluster</name>
        <dbReference type="ChEBI" id="CHEBI:49883"/>
        <note>4Fe-4S-S-AdoMet</note>
    </ligand>
</feature>
<comment type="subcellular location">
    <subcellularLocation>
        <location evidence="1 14">Cytoplasm</location>
    </subcellularLocation>
</comment>
<feature type="binding site" evidence="14">
    <location>
        <begin position="163"/>
        <end position="164"/>
    </location>
    <ligand>
        <name>S-adenosyl-L-methionine</name>
        <dbReference type="ChEBI" id="CHEBI:59789"/>
    </ligand>
</feature>
<evidence type="ECO:0000313" key="16">
    <source>
        <dbReference type="EMBL" id="EES51543.1"/>
    </source>
</evidence>
<feature type="active site" description="Proton acceptor" evidence="14">
    <location>
        <position position="90"/>
    </location>
</feature>
<evidence type="ECO:0000256" key="3">
    <source>
        <dbReference type="ARBA" id="ARBA00022485"/>
    </source>
</evidence>
<evidence type="ECO:0000256" key="7">
    <source>
        <dbReference type="ARBA" id="ARBA00022679"/>
    </source>
</evidence>
<dbReference type="InterPro" id="IPR058240">
    <property type="entry name" value="rSAM_sf"/>
</dbReference>
<dbReference type="InterPro" id="IPR013785">
    <property type="entry name" value="Aldolase_TIM"/>
</dbReference>
<dbReference type="GO" id="GO:0046872">
    <property type="term" value="F:metal ion binding"/>
    <property type="evidence" value="ECO:0007669"/>
    <property type="project" value="UniProtKB-KW"/>
</dbReference>
<feature type="domain" description="Radical SAM core" evidence="15">
    <location>
        <begin position="96"/>
        <end position="332"/>
    </location>
</feature>
<dbReference type="SFLD" id="SFLDS00029">
    <property type="entry name" value="Radical_SAM"/>
    <property type="match status" value="1"/>
</dbReference>
<dbReference type="GO" id="GO:0002935">
    <property type="term" value="F:tRNA (adenine(37)-C2)-methyltransferase activity"/>
    <property type="evidence" value="ECO:0007669"/>
    <property type="project" value="UniProtKB-UniRule"/>
</dbReference>
<evidence type="ECO:0000256" key="9">
    <source>
        <dbReference type="ARBA" id="ARBA00022694"/>
    </source>
</evidence>
<dbReference type="PANTHER" id="PTHR30544">
    <property type="entry name" value="23S RRNA METHYLTRANSFERASE"/>
    <property type="match status" value="1"/>
</dbReference>